<accession>A0A9J5XHN5</accession>
<proteinExistence type="predicted"/>
<evidence type="ECO:0000313" key="1">
    <source>
        <dbReference type="EMBL" id="KAG5587127.1"/>
    </source>
</evidence>
<comment type="caution">
    <text evidence="1">The sequence shown here is derived from an EMBL/GenBank/DDBJ whole genome shotgun (WGS) entry which is preliminary data.</text>
</comment>
<organism evidence="1 2">
    <name type="scientific">Solanum commersonii</name>
    <name type="common">Commerson's wild potato</name>
    <name type="synonym">Commerson's nightshade</name>
    <dbReference type="NCBI Taxonomy" id="4109"/>
    <lineage>
        <taxon>Eukaryota</taxon>
        <taxon>Viridiplantae</taxon>
        <taxon>Streptophyta</taxon>
        <taxon>Embryophyta</taxon>
        <taxon>Tracheophyta</taxon>
        <taxon>Spermatophyta</taxon>
        <taxon>Magnoliopsida</taxon>
        <taxon>eudicotyledons</taxon>
        <taxon>Gunneridae</taxon>
        <taxon>Pentapetalae</taxon>
        <taxon>asterids</taxon>
        <taxon>lamiids</taxon>
        <taxon>Solanales</taxon>
        <taxon>Solanaceae</taxon>
        <taxon>Solanoideae</taxon>
        <taxon>Solaneae</taxon>
        <taxon>Solanum</taxon>
    </lineage>
</organism>
<keyword evidence="2" id="KW-1185">Reference proteome</keyword>
<dbReference type="Proteomes" id="UP000824120">
    <property type="component" value="Chromosome 9"/>
</dbReference>
<protein>
    <submittedName>
        <fullName evidence="1">Uncharacterized protein</fullName>
    </submittedName>
</protein>
<name>A0A9J5XHN5_SOLCO</name>
<reference evidence="1 2" key="1">
    <citation type="submission" date="2020-09" db="EMBL/GenBank/DDBJ databases">
        <title>De no assembly of potato wild relative species, Solanum commersonii.</title>
        <authorList>
            <person name="Cho K."/>
        </authorList>
    </citation>
    <scope>NUCLEOTIDE SEQUENCE [LARGE SCALE GENOMIC DNA]</scope>
    <source>
        <strain evidence="1">LZ3.2</strain>
        <tissue evidence="1">Leaf</tissue>
    </source>
</reference>
<dbReference type="EMBL" id="JACXVP010000009">
    <property type="protein sequence ID" value="KAG5587127.1"/>
    <property type="molecule type" value="Genomic_DNA"/>
</dbReference>
<sequence length="138" mass="16298">MPIRVSYRINRITGALWHVENTNAGEEELKVKSFIYQRNWDREKLLSKLSEEMTEYIMESIKPPVDDCINNVAWLWKRRIEIDDNMKMMKFQIAYKYGEQAITTPNNHLVEAKSECQVESGVECNANNHLVDNMEKEE</sequence>
<dbReference type="AlphaFoldDB" id="A0A9J5XHN5"/>
<gene>
    <name evidence="1" type="ORF">H5410_047561</name>
</gene>
<evidence type="ECO:0000313" key="2">
    <source>
        <dbReference type="Proteomes" id="UP000824120"/>
    </source>
</evidence>